<dbReference type="InterPro" id="IPR029044">
    <property type="entry name" value="Nucleotide-diphossugar_trans"/>
</dbReference>
<gene>
    <name evidence="2" type="ORF">J2S41_002190</name>
</gene>
<dbReference type="Gene3D" id="3.90.550.10">
    <property type="entry name" value="Spore Coat Polysaccharide Biosynthesis Protein SpsA, Chain A"/>
    <property type="match status" value="1"/>
</dbReference>
<evidence type="ECO:0000313" key="3">
    <source>
        <dbReference type="Proteomes" id="UP001183643"/>
    </source>
</evidence>
<dbReference type="InterPro" id="IPR050834">
    <property type="entry name" value="Glycosyltransf_2"/>
</dbReference>
<sequence>MSTLPEPRISVVIPYRNRPDNLRLALESLAGQTLTPQVVIGAMEYTDEYVGICREFTGRLPIVSVLSAAPWRVGEARNLALRQATGEVLVLMDVDMALPSRALETLYQRHFGYGQRVCVAGQLLGYDNNTGDVAAVDARPYAHYRRTLDELQAREVVDEDPRLHVPHVIPWAFAWTALIALRRADTPFFDEAFTGYGVEDLEWAYRVSRAGTPIIMGRDFYGVHLPHVRDVAANRRTEAVNYRYFLRRWPGHDVELACALGDVGANAAYPALLDELGEVRPSVVLGHDGVLRIGVTGEVAAEVTVAERLPIAGLALPYADGALAEARLLPAVLRLSPRFLDPVRAEARRVARTVIEEDPS</sequence>
<feature type="domain" description="Glycosyltransferase 2-like" evidence="1">
    <location>
        <begin position="10"/>
        <end position="132"/>
    </location>
</feature>
<comment type="caution">
    <text evidence="2">The sequence shown here is derived from an EMBL/GenBank/DDBJ whole genome shotgun (WGS) entry which is preliminary data.</text>
</comment>
<dbReference type="Pfam" id="PF00535">
    <property type="entry name" value="Glycos_transf_2"/>
    <property type="match status" value="1"/>
</dbReference>
<proteinExistence type="predicted"/>
<dbReference type="InterPro" id="IPR001173">
    <property type="entry name" value="Glyco_trans_2-like"/>
</dbReference>
<dbReference type="CDD" id="cd00761">
    <property type="entry name" value="Glyco_tranf_GTA_type"/>
    <property type="match status" value="1"/>
</dbReference>
<protein>
    <submittedName>
        <fullName evidence="2">GT2 family glycosyltransferase</fullName>
    </submittedName>
</protein>
<dbReference type="EMBL" id="JAVDYB010000001">
    <property type="protein sequence ID" value="MDR7275412.1"/>
    <property type="molecule type" value="Genomic_DNA"/>
</dbReference>
<organism evidence="2 3">
    <name type="scientific">Catenuloplanes atrovinosus</name>
    <dbReference type="NCBI Taxonomy" id="137266"/>
    <lineage>
        <taxon>Bacteria</taxon>
        <taxon>Bacillati</taxon>
        <taxon>Actinomycetota</taxon>
        <taxon>Actinomycetes</taxon>
        <taxon>Micromonosporales</taxon>
        <taxon>Micromonosporaceae</taxon>
        <taxon>Catenuloplanes</taxon>
    </lineage>
</organism>
<keyword evidence="3" id="KW-1185">Reference proteome</keyword>
<dbReference type="SUPFAM" id="SSF53448">
    <property type="entry name" value="Nucleotide-diphospho-sugar transferases"/>
    <property type="match status" value="1"/>
</dbReference>
<evidence type="ECO:0000313" key="2">
    <source>
        <dbReference type="EMBL" id="MDR7275412.1"/>
    </source>
</evidence>
<dbReference type="AlphaFoldDB" id="A0AAE4C961"/>
<name>A0AAE4C961_9ACTN</name>
<dbReference type="RefSeq" id="WP_310366325.1">
    <property type="nucleotide sequence ID" value="NZ_JAVDYB010000001.1"/>
</dbReference>
<dbReference type="Proteomes" id="UP001183643">
    <property type="component" value="Unassembled WGS sequence"/>
</dbReference>
<dbReference type="PANTHER" id="PTHR43685:SF3">
    <property type="entry name" value="SLR2126 PROTEIN"/>
    <property type="match status" value="1"/>
</dbReference>
<evidence type="ECO:0000259" key="1">
    <source>
        <dbReference type="Pfam" id="PF00535"/>
    </source>
</evidence>
<dbReference type="PANTHER" id="PTHR43685">
    <property type="entry name" value="GLYCOSYLTRANSFERASE"/>
    <property type="match status" value="1"/>
</dbReference>
<reference evidence="2" key="1">
    <citation type="submission" date="2023-07" db="EMBL/GenBank/DDBJ databases">
        <title>Sequencing the genomes of 1000 actinobacteria strains.</title>
        <authorList>
            <person name="Klenk H.-P."/>
        </authorList>
    </citation>
    <scope>NUCLEOTIDE SEQUENCE</scope>
    <source>
        <strain evidence="2">DSM 44707</strain>
    </source>
</reference>
<accession>A0AAE4C961</accession>